<dbReference type="InterPro" id="IPR006315">
    <property type="entry name" value="OM_autotransptr_brl_dom"/>
</dbReference>
<dbReference type="InterPro" id="IPR005546">
    <property type="entry name" value="Autotransporte_beta"/>
</dbReference>
<dbReference type="Pfam" id="PF03797">
    <property type="entry name" value="Autotransporter"/>
    <property type="match status" value="1"/>
</dbReference>
<dbReference type="GO" id="GO:0019867">
    <property type="term" value="C:outer membrane"/>
    <property type="evidence" value="ECO:0007669"/>
    <property type="project" value="InterPro"/>
</dbReference>
<dbReference type="SUPFAM" id="SSF103515">
    <property type="entry name" value="Autotransporter"/>
    <property type="match status" value="1"/>
</dbReference>
<feature type="domain" description="Autotransporter" evidence="2">
    <location>
        <begin position="585"/>
        <end position="862"/>
    </location>
</feature>
<protein>
    <submittedName>
        <fullName evidence="3">Burkholderia classical autotransporter A, BcaA</fullName>
    </submittedName>
</protein>
<dbReference type="EMBL" id="OGTP01000033">
    <property type="protein sequence ID" value="SPB18560.1"/>
    <property type="molecule type" value="Genomic_DNA"/>
</dbReference>
<proteinExistence type="predicted"/>
<reference evidence="4" key="1">
    <citation type="submission" date="2018-01" db="EMBL/GenBank/DDBJ databases">
        <authorList>
            <person name="Peeters C."/>
        </authorList>
    </citation>
    <scope>NUCLEOTIDE SEQUENCE [LARGE SCALE GENOMIC DNA]</scope>
</reference>
<dbReference type="AlphaFoldDB" id="A0A2U3IEA0"/>
<feature type="signal peptide" evidence="1">
    <location>
        <begin position="1"/>
        <end position="27"/>
    </location>
</feature>
<dbReference type="NCBIfam" id="TIGR01414">
    <property type="entry name" value="autotrans_barl"/>
    <property type="match status" value="1"/>
</dbReference>
<evidence type="ECO:0000256" key="1">
    <source>
        <dbReference type="SAM" id="SignalP"/>
    </source>
</evidence>
<keyword evidence="1" id="KW-0732">Signal</keyword>
<dbReference type="RefSeq" id="WP_181291186.1">
    <property type="nucleotide sequence ID" value="NZ_OGTP01000033.1"/>
</dbReference>
<dbReference type="SMART" id="SM00869">
    <property type="entry name" value="Autotransporter"/>
    <property type="match status" value="1"/>
</dbReference>
<accession>A0A2U3IEA0</accession>
<evidence type="ECO:0000313" key="3">
    <source>
        <dbReference type="EMBL" id="SPB18560.1"/>
    </source>
</evidence>
<dbReference type="Proteomes" id="UP000238169">
    <property type="component" value="Unassembled WGS sequence"/>
</dbReference>
<keyword evidence="4" id="KW-1185">Reference proteome</keyword>
<sequence>MNTRFNLRPLTFCILASLGAVTMPAPAQTDASYVAHPVSTNVSDWSSDRQAPYGNLTNIGQYEGRANVLTFGIDPPASVHSFYNWQGYNTSTHAAAGNSFIGGDLWINPAWQTGSGTDYVRTGMWGAAMPSDTVASGKYVDSKTSMPIMSFTNRDGVGRLEVWDTTVNPDSGWVDLPNTAGLIHYGSWNAIDMRLLPGEGKIEYYLNGSLVYTWANPSGDDGSLPQQFWKMYLQGRNNGVTSFQTYWADLASGELIQSGQMIGSTAGNVVAVSTASTPHTPTLVAAGAQIGGSLSAKGTVDIPAVIAFQGDTTIGQSVGGSNAVLGFSADPSHTTEIGGDVALVQSTTTGGSVANPIKVGGNVSADAHSDMGGNWRIAGDLLSGGNLSPGNSIGVIGVGRNLTLSPSSMYGVEVTAAGASDRVDVGGVATLAGGVRVSATDAYKLGHPYLIMTASGGFGGTMFDASQVTWDRPDYLFLAPRLSYGLNDVNLIIDRNGTSYAAAAQTANQAATARALDTLTFGNAAYESVARATGAASAAQAFDQLSGEGYAAARTAIIEDSRFVRDAMNQRLRDKAARSGNATPAAATPVEVWTQAFGDWGSMSGGNGAAAADTSVSGVFIGADGTIRDGVTIGVMGGYSHSTLDLKTRASSANNDNYHVGMYAGTDLGKLGIRGGAAYTWHQLAMDRSVVLPGYVDALRGSYGGATAQVFGDVGYKLGAGPVVIEPFANVALVNLHTDAFRESGGAGALSGQSSSSSNTAFSTLGLRGASDFAIGPTMLTTTGALGWRHAYGTLVPAQAIVFAGSAPYIVTGVPIARNAAVVEANIDAIVGKNAKVGVGYSGQIGGGNQSHGVKARFLYQF</sequence>
<organism evidence="3 4">
    <name type="scientific">Caballeronia novacaledonica</name>
    <dbReference type="NCBI Taxonomy" id="1544861"/>
    <lineage>
        <taxon>Bacteria</taxon>
        <taxon>Pseudomonadati</taxon>
        <taxon>Pseudomonadota</taxon>
        <taxon>Betaproteobacteria</taxon>
        <taxon>Burkholderiales</taxon>
        <taxon>Burkholderiaceae</taxon>
        <taxon>Caballeronia</taxon>
    </lineage>
</organism>
<gene>
    <name evidence="3" type="ORF">NOV72_05760</name>
</gene>
<feature type="chain" id="PRO_5015501225" evidence="1">
    <location>
        <begin position="28"/>
        <end position="862"/>
    </location>
</feature>
<dbReference type="InterPro" id="IPR036709">
    <property type="entry name" value="Autotransporte_beta_dom_sf"/>
</dbReference>
<dbReference type="PROSITE" id="PS51208">
    <property type="entry name" value="AUTOTRANSPORTER"/>
    <property type="match status" value="1"/>
</dbReference>
<name>A0A2U3IEA0_9BURK</name>
<evidence type="ECO:0000313" key="4">
    <source>
        <dbReference type="Proteomes" id="UP000238169"/>
    </source>
</evidence>
<dbReference type="Gene3D" id="2.40.128.130">
    <property type="entry name" value="Autotransporter beta-domain"/>
    <property type="match status" value="1"/>
</dbReference>
<evidence type="ECO:0000259" key="2">
    <source>
        <dbReference type="PROSITE" id="PS51208"/>
    </source>
</evidence>